<dbReference type="SUPFAM" id="SSF49854">
    <property type="entry name" value="Spermadhesin, CUB domain"/>
    <property type="match status" value="1"/>
</dbReference>
<feature type="domain" description="CUB" evidence="3">
    <location>
        <begin position="1"/>
        <end position="102"/>
    </location>
</feature>
<evidence type="ECO:0000313" key="4">
    <source>
        <dbReference type="EMBL" id="EFX72252.1"/>
    </source>
</evidence>
<evidence type="ECO:0000259" key="3">
    <source>
        <dbReference type="PROSITE" id="PS01180"/>
    </source>
</evidence>
<dbReference type="HOGENOM" id="CLU_103588_2_1_1"/>
<dbReference type="SMART" id="SM00042">
    <property type="entry name" value="CUB"/>
    <property type="match status" value="1"/>
</dbReference>
<dbReference type="InterPro" id="IPR000859">
    <property type="entry name" value="CUB_dom"/>
</dbReference>
<dbReference type="Pfam" id="PF00431">
    <property type="entry name" value="CUB"/>
    <property type="match status" value="1"/>
</dbReference>
<dbReference type="EMBL" id="GL732601">
    <property type="protein sequence ID" value="EFX72252.1"/>
    <property type="molecule type" value="Genomic_DNA"/>
</dbReference>
<sequence length="102" mass="11241">SGTIKSPNYPMPYPHLTDCRWTIRVKPGSKVRLLFAFFETQQGVDFISVYDGPTVNEKLLMTESGSVPTPFVVNSSTNQVLVRFTSDGDTSLSGFLAVYSSL</sequence>
<evidence type="ECO:0000256" key="2">
    <source>
        <dbReference type="PROSITE-ProRule" id="PRU00059"/>
    </source>
</evidence>
<dbReference type="InParanoid" id="E9H7S4"/>
<organism evidence="4 5">
    <name type="scientific">Daphnia pulex</name>
    <name type="common">Water flea</name>
    <dbReference type="NCBI Taxonomy" id="6669"/>
    <lineage>
        <taxon>Eukaryota</taxon>
        <taxon>Metazoa</taxon>
        <taxon>Ecdysozoa</taxon>
        <taxon>Arthropoda</taxon>
        <taxon>Crustacea</taxon>
        <taxon>Branchiopoda</taxon>
        <taxon>Diplostraca</taxon>
        <taxon>Cladocera</taxon>
        <taxon>Anomopoda</taxon>
        <taxon>Daphniidae</taxon>
        <taxon>Daphnia</taxon>
    </lineage>
</organism>
<evidence type="ECO:0000256" key="1">
    <source>
        <dbReference type="ARBA" id="ARBA00023157"/>
    </source>
</evidence>
<accession>E9H7S4</accession>
<dbReference type="AlphaFoldDB" id="E9H7S4"/>
<dbReference type="PROSITE" id="PS01180">
    <property type="entry name" value="CUB"/>
    <property type="match status" value="1"/>
</dbReference>
<feature type="non-terminal residue" evidence="4">
    <location>
        <position position="102"/>
    </location>
</feature>
<dbReference type="KEGG" id="dpx:DAPPUDRAFT_59268"/>
<gene>
    <name evidence="4" type="ORF">DAPPUDRAFT_59268</name>
</gene>
<dbReference type="OMA" id="LEYHGSC"/>
<dbReference type="eggNOG" id="KOG3714">
    <property type="taxonomic scope" value="Eukaryota"/>
</dbReference>
<keyword evidence="5" id="KW-1185">Reference proteome</keyword>
<dbReference type="Gene3D" id="2.60.120.290">
    <property type="entry name" value="Spermadhesin, CUB domain"/>
    <property type="match status" value="1"/>
</dbReference>
<dbReference type="InterPro" id="IPR052129">
    <property type="entry name" value="Spermadhesin-Link_domain"/>
</dbReference>
<dbReference type="PhylomeDB" id="E9H7S4"/>
<evidence type="ECO:0000313" key="5">
    <source>
        <dbReference type="Proteomes" id="UP000000305"/>
    </source>
</evidence>
<dbReference type="CDD" id="cd00041">
    <property type="entry name" value="CUB"/>
    <property type="match status" value="1"/>
</dbReference>
<proteinExistence type="predicted"/>
<dbReference type="Proteomes" id="UP000000305">
    <property type="component" value="Unassembled WGS sequence"/>
</dbReference>
<dbReference type="InterPro" id="IPR035914">
    <property type="entry name" value="Sperma_CUB_dom_sf"/>
</dbReference>
<dbReference type="PANTHER" id="PTHR46908:SF4">
    <property type="entry name" value="TUMOR NECROSIS FACTOR-INDUCIBLE GENE 6 PROTEIN"/>
    <property type="match status" value="1"/>
</dbReference>
<dbReference type="PANTHER" id="PTHR46908">
    <property type="entry name" value="CUBILIN-LIKE PROTEIN"/>
    <property type="match status" value="1"/>
</dbReference>
<dbReference type="OrthoDB" id="6352760at2759"/>
<protein>
    <recommendedName>
        <fullName evidence="3">CUB domain-containing protein</fullName>
    </recommendedName>
</protein>
<name>E9H7S4_DAPPU</name>
<comment type="caution">
    <text evidence="2">Lacks conserved residue(s) required for the propagation of feature annotation.</text>
</comment>
<keyword evidence="1" id="KW-1015">Disulfide bond</keyword>
<reference evidence="4 5" key="1">
    <citation type="journal article" date="2011" name="Science">
        <title>The ecoresponsive genome of Daphnia pulex.</title>
        <authorList>
            <person name="Colbourne J.K."/>
            <person name="Pfrender M.E."/>
            <person name="Gilbert D."/>
            <person name="Thomas W.K."/>
            <person name="Tucker A."/>
            <person name="Oakley T.H."/>
            <person name="Tokishita S."/>
            <person name="Aerts A."/>
            <person name="Arnold G.J."/>
            <person name="Basu M.K."/>
            <person name="Bauer D.J."/>
            <person name="Caceres C.E."/>
            <person name="Carmel L."/>
            <person name="Casola C."/>
            <person name="Choi J.H."/>
            <person name="Detter J.C."/>
            <person name="Dong Q."/>
            <person name="Dusheyko S."/>
            <person name="Eads B.D."/>
            <person name="Frohlich T."/>
            <person name="Geiler-Samerotte K.A."/>
            <person name="Gerlach D."/>
            <person name="Hatcher P."/>
            <person name="Jogdeo S."/>
            <person name="Krijgsveld J."/>
            <person name="Kriventseva E.V."/>
            <person name="Kultz D."/>
            <person name="Laforsch C."/>
            <person name="Lindquist E."/>
            <person name="Lopez J."/>
            <person name="Manak J.R."/>
            <person name="Muller J."/>
            <person name="Pangilinan J."/>
            <person name="Patwardhan R.P."/>
            <person name="Pitluck S."/>
            <person name="Pritham E.J."/>
            <person name="Rechtsteiner A."/>
            <person name="Rho M."/>
            <person name="Rogozin I.B."/>
            <person name="Sakarya O."/>
            <person name="Salamov A."/>
            <person name="Schaack S."/>
            <person name="Shapiro H."/>
            <person name="Shiga Y."/>
            <person name="Skalitzky C."/>
            <person name="Smith Z."/>
            <person name="Souvorov A."/>
            <person name="Sung W."/>
            <person name="Tang Z."/>
            <person name="Tsuchiya D."/>
            <person name="Tu H."/>
            <person name="Vos H."/>
            <person name="Wang M."/>
            <person name="Wolf Y.I."/>
            <person name="Yamagata H."/>
            <person name="Yamada T."/>
            <person name="Ye Y."/>
            <person name="Shaw J.R."/>
            <person name="Andrews J."/>
            <person name="Crease T.J."/>
            <person name="Tang H."/>
            <person name="Lucas S.M."/>
            <person name="Robertson H.M."/>
            <person name="Bork P."/>
            <person name="Koonin E.V."/>
            <person name="Zdobnov E.M."/>
            <person name="Grigoriev I.V."/>
            <person name="Lynch M."/>
            <person name="Boore J.L."/>
        </authorList>
    </citation>
    <scope>NUCLEOTIDE SEQUENCE [LARGE SCALE GENOMIC DNA]</scope>
</reference>
<dbReference type="FunFam" id="2.60.120.290:FF:000005">
    <property type="entry name" value="Procollagen C-endopeptidase enhancer 1"/>
    <property type="match status" value="1"/>
</dbReference>